<dbReference type="SMART" id="SM00387">
    <property type="entry name" value="HATPase_c"/>
    <property type="match status" value="1"/>
</dbReference>
<dbReference type="InterPro" id="IPR036890">
    <property type="entry name" value="HATPase_C_sf"/>
</dbReference>
<dbReference type="Proteomes" id="UP001168620">
    <property type="component" value="Unassembled WGS sequence"/>
</dbReference>
<evidence type="ECO:0000256" key="7">
    <source>
        <dbReference type="ARBA" id="ARBA00023012"/>
    </source>
</evidence>
<dbReference type="InterPro" id="IPR000700">
    <property type="entry name" value="PAS-assoc_C"/>
</dbReference>
<dbReference type="SMART" id="SM00388">
    <property type="entry name" value="HisKA"/>
    <property type="match status" value="1"/>
</dbReference>
<gene>
    <name evidence="11" type="ORF">QWY28_14330</name>
</gene>
<dbReference type="SUPFAM" id="SSF55785">
    <property type="entry name" value="PYP-like sensor domain (PAS domain)"/>
    <property type="match status" value="2"/>
</dbReference>
<dbReference type="Pfam" id="PF02518">
    <property type="entry name" value="HATPase_c"/>
    <property type="match status" value="1"/>
</dbReference>
<evidence type="ECO:0000313" key="12">
    <source>
        <dbReference type="Proteomes" id="UP001168620"/>
    </source>
</evidence>
<dbReference type="EC" id="2.7.13.3" evidence="3"/>
<keyword evidence="7" id="KW-0902">Two-component regulatory system</keyword>
<proteinExistence type="predicted"/>
<feature type="domain" description="Histidine kinase" evidence="8">
    <location>
        <begin position="282"/>
        <end position="496"/>
    </location>
</feature>
<dbReference type="Pfam" id="PF00512">
    <property type="entry name" value="HisKA"/>
    <property type="match status" value="1"/>
</dbReference>
<evidence type="ECO:0000256" key="2">
    <source>
        <dbReference type="ARBA" id="ARBA00004236"/>
    </source>
</evidence>
<dbReference type="InterPro" id="IPR013656">
    <property type="entry name" value="PAS_4"/>
</dbReference>
<dbReference type="CDD" id="cd00082">
    <property type="entry name" value="HisKA"/>
    <property type="match status" value="1"/>
</dbReference>
<dbReference type="SMART" id="SM00086">
    <property type="entry name" value="PAC"/>
    <property type="match status" value="1"/>
</dbReference>
<protein>
    <recommendedName>
        <fullName evidence="3">histidine kinase</fullName>
        <ecNumber evidence="3">2.7.13.3</ecNumber>
    </recommendedName>
</protein>
<dbReference type="PROSITE" id="PS50109">
    <property type="entry name" value="HIS_KIN"/>
    <property type="match status" value="1"/>
</dbReference>
<dbReference type="PROSITE" id="PS50112">
    <property type="entry name" value="PAS"/>
    <property type="match status" value="1"/>
</dbReference>
<dbReference type="PRINTS" id="PR00344">
    <property type="entry name" value="BCTRLSENSOR"/>
</dbReference>
<dbReference type="InterPro" id="IPR003594">
    <property type="entry name" value="HATPase_dom"/>
</dbReference>
<dbReference type="InterPro" id="IPR000014">
    <property type="entry name" value="PAS"/>
</dbReference>
<dbReference type="InterPro" id="IPR036097">
    <property type="entry name" value="HisK_dim/P_sf"/>
</dbReference>
<feature type="domain" description="PAC" evidence="10">
    <location>
        <begin position="87"/>
        <end position="139"/>
    </location>
</feature>
<keyword evidence="12" id="KW-1185">Reference proteome</keyword>
<dbReference type="Gene3D" id="3.30.450.20">
    <property type="entry name" value="PAS domain"/>
    <property type="match status" value="2"/>
</dbReference>
<dbReference type="SUPFAM" id="SSF55874">
    <property type="entry name" value="ATPase domain of HSP90 chaperone/DNA topoisomerase II/histidine kinase"/>
    <property type="match status" value="1"/>
</dbReference>
<evidence type="ECO:0000313" key="11">
    <source>
        <dbReference type="EMBL" id="MDN4174136.1"/>
    </source>
</evidence>
<dbReference type="InterPro" id="IPR005467">
    <property type="entry name" value="His_kinase_dom"/>
</dbReference>
<dbReference type="Gene3D" id="3.30.565.10">
    <property type="entry name" value="Histidine kinase-like ATPase, C-terminal domain"/>
    <property type="match status" value="1"/>
</dbReference>
<evidence type="ECO:0000256" key="6">
    <source>
        <dbReference type="ARBA" id="ARBA00022777"/>
    </source>
</evidence>
<keyword evidence="5" id="KW-0808">Transferase</keyword>
<comment type="caution">
    <text evidence="11">The sequence shown here is derived from an EMBL/GenBank/DDBJ whole genome shotgun (WGS) entry which is preliminary data.</text>
</comment>
<evidence type="ECO:0000259" key="8">
    <source>
        <dbReference type="PROSITE" id="PS50109"/>
    </source>
</evidence>
<dbReference type="PANTHER" id="PTHR43711:SF28">
    <property type="entry name" value="SENSOR HISTIDINE KINASE YXDK"/>
    <property type="match status" value="1"/>
</dbReference>
<feature type="domain" description="PAS" evidence="9">
    <location>
        <begin position="21"/>
        <end position="83"/>
    </location>
</feature>
<dbReference type="Pfam" id="PF13188">
    <property type="entry name" value="PAS_8"/>
    <property type="match status" value="1"/>
</dbReference>
<dbReference type="Gene3D" id="1.10.287.130">
    <property type="match status" value="1"/>
</dbReference>
<dbReference type="InterPro" id="IPR004358">
    <property type="entry name" value="Sig_transdc_His_kin-like_C"/>
</dbReference>
<dbReference type="CDD" id="cd00130">
    <property type="entry name" value="PAS"/>
    <property type="match status" value="1"/>
</dbReference>
<evidence type="ECO:0000256" key="3">
    <source>
        <dbReference type="ARBA" id="ARBA00012438"/>
    </source>
</evidence>
<evidence type="ECO:0000259" key="9">
    <source>
        <dbReference type="PROSITE" id="PS50112"/>
    </source>
</evidence>
<accession>A0ABT8FHG6</accession>
<dbReference type="PROSITE" id="PS50113">
    <property type="entry name" value="PAC"/>
    <property type="match status" value="1"/>
</dbReference>
<dbReference type="CDD" id="cd00075">
    <property type="entry name" value="HATPase"/>
    <property type="match status" value="1"/>
</dbReference>
<dbReference type="RefSeq" id="WP_300953234.1">
    <property type="nucleotide sequence ID" value="NZ_JAUHJQ010000005.1"/>
</dbReference>
<dbReference type="PANTHER" id="PTHR43711">
    <property type="entry name" value="TWO-COMPONENT HISTIDINE KINASE"/>
    <property type="match status" value="1"/>
</dbReference>
<evidence type="ECO:0000256" key="1">
    <source>
        <dbReference type="ARBA" id="ARBA00000085"/>
    </source>
</evidence>
<dbReference type="SMART" id="SM00091">
    <property type="entry name" value="PAS"/>
    <property type="match status" value="2"/>
</dbReference>
<dbReference type="InterPro" id="IPR001610">
    <property type="entry name" value="PAC"/>
</dbReference>
<keyword evidence="6" id="KW-0418">Kinase</keyword>
<dbReference type="EMBL" id="JAUHJQ010000005">
    <property type="protein sequence ID" value="MDN4174136.1"/>
    <property type="molecule type" value="Genomic_DNA"/>
</dbReference>
<name>A0ABT8FHG6_9ACTN</name>
<evidence type="ECO:0000256" key="4">
    <source>
        <dbReference type="ARBA" id="ARBA00022553"/>
    </source>
</evidence>
<comment type="subcellular location">
    <subcellularLocation>
        <location evidence="2">Cell membrane</location>
    </subcellularLocation>
</comment>
<evidence type="ECO:0000259" key="10">
    <source>
        <dbReference type="PROSITE" id="PS50113"/>
    </source>
</evidence>
<dbReference type="InterPro" id="IPR003661">
    <property type="entry name" value="HisK_dim/P_dom"/>
</dbReference>
<organism evidence="11 12">
    <name type="scientific">Nocardioides oceani</name>
    <dbReference type="NCBI Taxonomy" id="3058369"/>
    <lineage>
        <taxon>Bacteria</taxon>
        <taxon>Bacillati</taxon>
        <taxon>Actinomycetota</taxon>
        <taxon>Actinomycetes</taxon>
        <taxon>Propionibacteriales</taxon>
        <taxon>Nocardioidaceae</taxon>
        <taxon>Nocardioides</taxon>
    </lineage>
</organism>
<dbReference type="Pfam" id="PF08448">
    <property type="entry name" value="PAS_4"/>
    <property type="match status" value="1"/>
</dbReference>
<sequence>MGAGTGDGATADAAALWNITLEHSPVGMALVDLTGRVLLANRAFAEMIGRDAADVRGMHFSEITHPDDIAEDVARFGRAVGGETDSYRMRKRYLHTDGSIVWADLAVGVVRDDAGAAQQVIAQVLDITDQHETEQRLAVAVAEIERERQTLEAVFETVGVGLLLIDAEGRYQRMNRRHRETMNLPFPDGHAGAAGQLGHVYRLDGRTPLTREEMPSYRATQGEEFTDYRYWVGDDPLTRAAFTTSARQVRGPSGERLGAALAYQEITDLLRALRVKDQFVSSVSHELRTPLTAVLGHLEMLCEDETLPDDVVQRLQVVRRNADRLRSLVSDVLLVARAGEVGLEMRRTDTDLVRVVRDAVEAARASAERAGLDLDVRTPDRLVVRVDEQRVRQVVDNLVSNSIKYTEPGGSVTVTLQLTAGAVELRVSDTGIGIAAEELGEVFNRFFRGDAALARHIPGTGLGLEITSSIVTAHGGSITVESEPGRGSTFTVTLPC</sequence>
<reference evidence="11" key="1">
    <citation type="submission" date="2023-06" db="EMBL/GenBank/DDBJ databases">
        <title>Draft genome sequence of Nocardioides sp. SOB77.</title>
        <authorList>
            <person name="Zhang G."/>
        </authorList>
    </citation>
    <scope>NUCLEOTIDE SEQUENCE</scope>
    <source>
        <strain evidence="11">SOB77</strain>
    </source>
</reference>
<dbReference type="SUPFAM" id="SSF47384">
    <property type="entry name" value="Homodimeric domain of signal transducing histidine kinase"/>
    <property type="match status" value="1"/>
</dbReference>
<comment type="catalytic activity">
    <reaction evidence="1">
        <text>ATP + protein L-histidine = ADP + protein N-phospho-L-histidine.</text>
        <dbReference type="EC" id="2.7.13.3"/>
    </reaction>
</comment>
<keyword evidence="4" id="KW-0597">Phosphoprotein</keyword>
<dbReference type="InterPro" id="IPR050736">
    <property type="entry name" value="Sensor_HK_Regulatory"/>
</dbReference>
<evidence type="ECO:0000256" key="5">
    <source>
        <dbReference type="ARBA" id="ARBA00022679"/>
    </source>
</evidence>
<dbReference type="NCBIfam" id="TIGR00229">
    <property type="entry name" value="sensory_box"/>
    <property type="match status" value="1"/>
</dbReference>
<dbReference type="InterPro" id="IPR035965">
    <property type="entry name" value="PAS-like_dom_sf"/>
</dbReference>